<evidence type="ECO:0000313" key="2">
    <source>
        <dbReference type="Proteomes" id="UP001165395"/>
    </source>
</evidence>
<proteinExistence type="predicted"/>
<dbReference type="Proteomes" id="UP001165395">
    <property type="component" value="Unassembled WGS sequence"/>
</dbReference>
<gene>
    <name evidence="1" type="ORF">LIN78_01940</name>
</gene>
<protein>
    <submittedName>
        <fullName evidence="1">DUF1320 domain-containing protein</fullName>
    </submittedName>
</protein>
<dbReference type="InterPro" id="IPR009752">
    <property type="entry name" value="Phage_Mu_GpJ"/>
</dbReference>
<comment type="caution">
    <text evidence="1">The sequence shown here is derived from an EMBL/GenBank/DDBJ whole genome shotgun (WGS) entry which is preliminary data.</text>
</comment>
<dbReference type="Pfam" id="PF07030">
    <property type="entry name" value="Phage_Mu_Gp36"/>
    <property type="match status" value="1"/>
</dbReference>
<name>A0ABS8D2A3_9NEIS</name>
<keyword evidence="2" id="KW-1185">Reference proteome</keyword>
<dbReference type="RefSeq" id="WP_227177921.1">
    <property type="nucleotide sequence ID" value="NZ_JAJBZT010000001.1"/>
</dbReference>
<sequence>MDYATQGDMVNRFGSDEIVVLTDRARLGLIDAGVLAAAITTASQEIDTYLSRRYPLPLSSVPGILTGICCDIARYRLVGTSVNETEAIRDRYKDAVRLLERISNGTANLGLPIEQEPATSERIRAVGSARVFTADTLRDY</sequence>
<organism evidence="1 2">
    <name type="scientific">Leeia speluncae</name>
    <dbReference type="NCBI Taxonomy" id="2884804"/>
    <lineage>
        <taxon>Bacteria</taxon>
        <taxon>Pseudomonadati</taxon>
        <taxon>Pseudomonadota</taxon>
        <taxon>Betaproteobacteria</taxon>
        <taxon>Neisseriales</taxon>
        <taxon>Leeiaceae</taxon>
        <taxon>Leeia</taxon>
    </lineage>
</organism>
<dbReference type="EMBL" id="JAJBZT010000001">
    <property type="protein sequence ID" value="MCB6182316.1"/>
    <property type="molecule type" value="Genomic_DNA"/>
</dbReference>
<accession>A0ABS8D2A3</accession>
<evidence type="ECO:0000313" key="1">
    <source>
        <dbReference type="EMBL" id="MCB6182316.1"/>
    </source>
</evidence>
<reference evidence="1" key="1">
    <citation type="submission" date="2021-10" db="EMBL/GenBank/DDBJ databases">
        <title>The complete genome sequence of Leeia sp. TBRC 13508.</title>
        <authorList>
            <person name="Charoenyingcharoen P."/>
            <person name="Yukphan P."/>
        </authorList>
    </citation>
    <scope>NUCLEOTIDE SEQUENCE</scope>
    <source>
        <strain evidence="1">TBRC 13508</strain>
    </source>
</reference>